<dbReference type="AlphaFoldDB" id="L8HQD4"/>
<evidence type="ECO:0000313" key="3">
    <source>
        <dbReference type="Proteomes" id="UP000011080"/>
    </source>
</evidence>
<dbReference type="GO" id="GO:0008191">
    <property type="term" value="F:metalloendopeptidase inhibitor activity"/>
    <property type="evidence" value="ECO:0007669"/>
    <property type="project" value="TreeGrafter"/>
</dbReference>
<dbReference type="Pfam" id="PF16716">
    <property type="entry name" value="BST2"/>
    <property type="match status" value="1"/>
</dbReference>
<proteinExistence type="predicted"/>
<dbReference type="Gene3D" id="1.20.5.1700">
    <property type="match status" value="1"/>
</dbReference>
<feature type="non-terminal residue" evidence="2">
    <location>
        <position position="1"/>
    </location>
</feature>
<dbReference type="PANTHER" id="PTHR15190">
    <property type="entry name" value="BONE MARROW STROMAL ANTIGEN 2"/>
    <property type="match status" value="1"/>
</dbReference>
<protein>
    <submittedName>
        <fullName evidence="2">Bone marrow stromal antigen 2</fullName>
    </submittedName>
</protein>
<dbReference type="STRING" id="72004.ENSBMUP00000025900"/>
<dbReference type="GO" id="GO:0051607">
    <property type="term" value="P:defense response to virus"/>
    <property type="evidence" value="ECO:0007669"/>
    <property type="project" value="InterPro"/>
</dbReference>
<accession>L8HQD4</accession>
<dbReference type="InterPro" id="IPR024886">
    <property type="entry name" value="BST2"/>
</dbReference>
<dbReference type="PANTHER" id="PTHR15190:SF1">
    <property type="entry name" value="BONE MARROW STROMAL ANTIGEN 2"/>
    <property type="match status" value="1"/>
</dbReference>
<dbReference type="Proteomes" id="UP000011080">
    <property type="component" value="Unassembled WGS sequence"/>
</dbReference>
<sequence length="191" mass="21127">KKTLWVGVLLLLVAVGLLVPMIYFAVIANSKACVDGLQAQKECQEVNQHVQRQLTQAQEFSHKKEAEAATCNHTMVTLRESLKKEQAQVAEFQGKLKILNQNLKDALAEVERLRVSGEGRRRDTLVDREVTGQSPFTFSPFPLHFYSTPQSRLQTQLMTLKTEMEEAKAQGTQMGAENGALTGVLGCKGVG</sequence>
<feature type="non-terminal residue" evidence="2">
    <location>
        <position position="191"/>
    </location>
</feature>
<feature type="coiled-coil region" evidence="1">
    <location>
        <begin position="75"/>
        <end position="116"/>
    </location>
</feature>
<evidence type="ECO:0000256" key="1">
    <source>
        <dbReference type="SAM" id="Coils"/>
    </source>
</evidence>
<evidence type="ECO:0000313" key="2">
    <source>
        <dbReference type="EMBL" id="ELR46073.1"/>
    </source>
</evidence>
<dbReference type="EMBL" id="JH883666">
    <property type="protein sequence ID" value="ELR46073.1"/>
    <property type="molecule type" value="Genomic_DNA"/>
</dbReference>
<keyword evidence="1" id="KW-0175">Coiled coil</keyword>
<name>L8HQD4_9CETA</name>
<dbReference type="GO" id="GO:0045087">
    <property type="term" value="P:innate immune response"/>
    <property type="evidence" value="ECO:0007669"/>
    <property type="project" value="TreeGrafter"/>
</dbReference>
<organism evidence="2 3">
    <name type="scientific">Bos mutus</name>
    <name type="common">wild yak</name>
    <dbReference type="NCBI Taxonomy" id="72004"/>
    <lineage>
        <taxon>Eukaryota</taxon>
        <taxon>Metazoa</taxon>
        <taxon>Chordata</taxon>
        <taxon>Craniata</taxon>
        <taxon>Vertebrata</taxon>
        <taxon>Euteleostomi</taxon>
        <taxon>Mammalia</taxon>
        <taxon>Eutheria</taxon>
        <taxon>Laurasiatheria</taxon>
        <taxon>Artiodactyla</taxon>
        <taxon>Ruminantia</taxon>
        <taxon>Pecora</taxon>
        <taxon>Bovidae</taxon>
        <taxon>Bovinae</taxon>
        <taxon>Bos</taxon>
    </lineage>
</organism>
<dbReference type="GO" id="GO:0005794">
    <property type="term" value="C:Golgi apparatus"/>
    <property type="evidence" value="ECO:0007669"/>
    <property type="project" value="TreeGrafter"/>
</dbReference>
<dbReference type="GO" id="GO:0009986">
    <property type="term" value="C:cell surface"/>
    <property type="evidence" value="ECO:0007669"/>
    <property type="project" value="TreeGrafter"/>
</dbReference>
<gene>
    <name evidence="2" type="ORF">M91_16694</name>
</gene>
<reference evidence="2 3" key="1">
    <citation type="journal article" date="2012" name="Nat. Genet.">
        <title>The yak genome and adaptation to life at high altitude.</title>
        <authorList>
            <person name="Qiu Q."/>
            <person name="Zhang G."/>
            <person name="Ma T."/>
            <person name="Qian W."/>
            <person name="Wang J."/>
            <person name="Ye Z."/>
            <person name="Cao C."/>
            <person name="Hu Q."/>
            <person name="Kim J."/>
            <person name="Larkin D.M."/>
            <person name="Auvil L."/>
            <person name="Capitanu B."/>
            <person name="Ma J."/>
            <person name="Lewin H.A."/>
            <person name="Qian X."/>
            <person name="Lang Y."/>
            <person name="Zhou R."/>
            <person name="Wang L."/>
            <person name="Wang K."/>
            <person name="Xia J."/>
            <person name="Liao S."/>
            <person name="Pan S."/>
            <person name="Lu X."/>
            <person name="Hou H."/>
            <person name="Wang Y."/>
            <person name="Zang X."/>
            <person name="Yin Y."/>
            <person name="Ma H."/>
            <person name="Zhang J."/>
            <person name="Wang Z."/>
            <person name="Zhang Y."/>
            <person name="Zhang D."/>
            <person name="Yonezawa T."/>
            <person name="Hasegawa M."/>
            <person name="Zhong Y."/>
            <person name="Liu W."/>
            <person name="Zhang Y."/>
            <person name="Huang Z."/>
            <person name="Zhang S."/>
            <person name="Long R."/>
            <person name="Yang H."/>
            <person name="Wang J."/>
            <person name="Lenstra J.A."/>
            <person name="Cooper D.N."/>
            <person name="Wu Y."/>
            <person name="Wang J."/>
            <person name="Shi P."/>
            <person name="Wang J."/>
            <person name="Liu J."/>
        </authorList>
    </citation>
    <scope>NUCLEOTIDE SEQUENCE [LARGE SCALE GENOMIC DNA]</scope>
    <source>
        <strain evidence="3">yakQH1</strain>
    </source>
</reference>